<dbReference type="AlphaFoldDB" id="A0AAT9FNZ1"/>
<evidence type="ECO:0000256" key="4">
    <source>
        <dbReference type="ARBA" id="ARBA00022679"/>
    </source>
</evidence>
<protein>
    <submittedName>
        <fullName evidence="6">Ribosomal protein L11 methyltransferase</fullName>
    </submittedName>
</protein>
<dbReference type="GO" id="GO:0008276">
    <property type="term" value="F:protein methyltransferase activity"/>
    <property type="evidence" value="ECO:0007669"/>
    <property type="project" value="InterPro"/>
</dbReference>
<keyword evidence="6" id="KW-0689">Ribosomal protein</keyword>
<dbReference type="PANTHER" id="PTHR43648:SF1">
    <property type="entry name" value="ELECTRON TRANSFER FLAVOPROTEIN BETA SUBUNIT LYSINE METHYLTRANSFERASE"/>
    <property type="match status" value="1"/>
</dbReference>
<dbReference type="SUPFAM" id="SSF53335">
    <property type="entry name" value="S-adenosyl-L-methionine-dependent methyltransferases"/>
    <property type="match status" value="1"/>
</dbReference>
<dbReference type="EMBL" id="AP026866">
    <property type="protein sequence ID" value="BDS07670.1"/>
    <property type="molecule type" value="Genomic_DNA"/>
</dbReference>
<evidence type="ECO:0000256" key="2">
    <source>
        <dbReference type="ARBA" id="ARBA00022490"/>
    </source>
</evidence>
<evidence type="ECO:0000256" key="1">
    <source>
        <dbReference type="ARBA" id="ARBA00009741"/>
    </source>
</evidence>
<name>A0AAT9FNZ1_9BACT</name>
<dbReference type="KEGG" id="osu:NT6N_27100"/>
<dbReference type="Pfam" id="PF06325">
    <property type="entry name" value="PrmA"/>
    <property type="match status" value="1"/>
</dbReference>
<dbReference type="InterPro" id="IPR004498">
    <property type="entry name" value="Ribosomal_PrmA_MeTrfase"/>
</dbReference>
<proteinExistence type="inferred from homology"/>
<accession>A0AAT9FNZ1</accession>
<dbReference type="GO" id="GO:0032259">
    <property type="term" value="P:methylation"/>
    <property type="evidence" value="ECO:0007669"/>
    <property type="project" value="UniProtKB-KW"/>
</dbReference>
<gene>
    <name evidence="6" type="primary">prmA</name>
    <name evidence="6" type="ORF">NT6N_27100</name>
</gene>
<keyword evidence="6" id="KW-0687">Ribonucleoprotein</keyword>
<comment type="similarity">
    <text evidence="1">Belongs to the methyltransferase superfamily. PrmA family.</text>
</comment>
<dbReference type="GO" id="GO:0005840">
    <property type="term" value="C:ribosome"/>
    <property type="evidence" value="ECO:0007669"/>
    <property type="project" value="UniProtKB-KW"/>
</dbReference>
<evidence type="ECO:0000256" key="3">
    <source>
        <dbReference type="ARBA" id="ARBA00022603"/>
    </source>
</evidence>
<dbReference type="InterPro" id="IPR050078">
    <property type="entry name" value="Ribosomal_L11_MeTrfase_PrmA"/>
</dbReference>
<dbReference type="InterPro" id="IPR029063">
    <property type="entry name" value="SAM-dependent_MTases_sf"/>
</dbReference>
<sequence length="281" mass="31655">MWVWSKLSGAKWMDAWEDRFYGNPNAVISKLKTQKTVRVEVYTQTKEEAETIKKQFGGSVRKLVHQNWAAITEPERPPIRIRNSVIISGARDDDARSILEEEFPGRHIIQIPADMAFGTGDHATTSTCLRFMVDIAKERNAANSDWAMLDLGCGSGVIAIAARMLGAKNCHGMDFDPQAVKVAKRNVERNGVNKVKMTETDVLKWKPEKQWPVVVANMFSTILQQAFPTIVKAMENDADLVVSGILHDQWDETRLVAEKYGLSFNRVVRKGKWITARGVKL</sequence>
<keyword evidence="2" id="KW-0963">Cytoplasm</keyword>
<dbReference type="CDD" id="cd02440">
    <property type="entry name" value="AdoMet_MTases"/>
    <property type="match status" value="1"/>
</dbReference>
<keyword evidence="3 6" id="KW-0489">Methyltransferase</keyword>
<evidence type="ECO:0000313" key="6">
    <source>
        <dbReference type="EMBL" id="BDS07670.1"/>
    </source>
</evidence>
<keyword evidence="4" id="KW-0808">Transferase</keyword>
<evidence type="ECO:0000256" key="5">
    <source>
        <dbReference type="ARBA" id="ARBA00022691"/>
    </source>
</evidence>
<dbReference type="PIRSF" id="PIRSF000401">
    <property type="entry name" value="RPL11_MTase"/>
    <property type="match status" value="1"/>
</dbReference>
<dbReference type="PANTHER" id="PTHR43648">
    <property type="entry name" value="ELECTRON TRANSFER FLAVOPROTEIN BETA SUBUNIT LYSINE METHYLTRANSFERASE"/>
    <property type="match status" value="1"/>
</dbReference>
<keyword evidence="5" id="KW-0949">S-adenosyl-L-methionine</keyword>
<organism evidence="6">
    <name type="scientific">Oceaniferula spumae</name>
    <dbReference type="NCBI Taxonomy" id="2979115"/>
    <lineage>
        <taxon>Bacteria</taxon>
        <taxon>Pseudomonadati</taxon>
        <taxon>Verrucomicrobiota</taxon>
        <taxon>Verrucomicrobiia</taxon>
        <taxon>Verrucomicrobiales</taxon>
        <taxon>Verrucomicrobiaceae</taxon>
        <taxon>Oceaniferula</taxon>
    </lineage>
</organism>
<reference evidence="6" key="1">
    <citation type="submission" date="2024-07" db="EMBL/GenBank/DDBJ databases">
        <title>Complete genome sequence of Verrucomicrobiaceae bacterium NT6N.</title>
        <authorList>
            <person name="Huang C."/>
            <person name="Takami H."/>
            <person name="Hamasaki K."/>
        </authorList>
    </citation>
    <scope>NUCLEOTIDE SEQUENCE</scope>
    <source>
        <strain evidence="6">NT6N</strain>
    </source>
</reference>
<dbReference type="Gene3D" id="3.40.50.150">
    <property type="entry name" value="Vaccinia Virus protein VP39"/>
    <property type="match status" value="1"/>
</dbReference>